<proteinExistence type="predicted"/>
<evidence type="ECO:0000313" key="1">
    <source>
        <dbReference type="EMBL" id="QDT54288.1"/>
    </source>
</evidence>
<dbReference type="Proteomes" id="UP000315700">
    <property type="component" value="Chromosome"/>
</dbReference>
<organism evidence="1 2">
    <name type="scientific">Caulifigura coniformis</name>
    <dbReference type="NCBI Taxonomy" id="2527983"/>
    <lineage>
        <taxon>Bacteria</taxon>
        <taxon>Pseudomonadati</taxon>
        <taxon>Planctomycetota</taxon>
        <taxon>Planctomycetia</taxon>
        <taxon>Planctomycetales</taxon>
        <taxon>Planctomycetaceae</taxon>
        <taxon>Caulifigura</taxon>
    </lineage>
</organism>
<dbReference type="KEGG" id="ccos:Pan44_23160"/>
<sequence length="117" mass="13228">MRQRVLTASELDHLKAAYGDGLTMRTYQNYHYRDRTLHVIDGLDCDWLRWKPTLLTELGRLDDDDVIRDVALQLCREKPSKDIAKAIINAAGNAVGKNGRLKRVDIVGGALLLERAL</sequence>
<protein>
    <submittedName>
        <fullName evidence="1">Uncharacterized protein</fullName>
    </submittedName>
</protein>
<evidence type="ECO:0000313" key="2">
    <source>
        <dbReference type="Proteomes" id="UP000315700"/>
    </source>
</evidence>
<dbReference type="AlphaFoldDB" id="A0A517SDU7"/>
<gene>
    <name evidence="1" type="ORF">Pan44_23160</name>
</gene>
<name>A0A517SDU7_9PLAN</name>
<dbReference type="RefSeq" id="WP_145030161.1">
    <property type="nucleotide sequence ID" value="NZ_CP036271.1"/>
</dbReference>
<dbReference type="EMBL" id="CP036271">
    <property type="protein sequence ID" value="QDT54288.1"/>
    <property type="molecule type" value="Genomic_DNA"/>
</dbReference>
<keyword evidence="2" id="KW-1185">Reference proteome</keyword>
<dbReference type="InParanoid" id="A0A517SDU7"/>
<reference evidence="1 2" key="1">
    <citation type="submission" date="2019-02" db="EMBL/GenBank/DDBJ databases">
        <title>Deep-cultivation of Planctomycetes and their phenomic and genomic characterization uncovers novel biology.</title>
        <authorList>
            <person name="Wiegand S."/>
            <person name="Jogler M."/>
            <person name="Boedeker C."/>
            <person name="Pinto D."/>
            <person name="Vollmers J."/>
            <person name="Rivas-Marin E."/>
            <person name="Kohn T."/>
            <person name="Peeters S.H."/>
            <person name="Heuer A."/>
            <person name="Rast P."/>
            <person name="Oberbeckmann S."/>
            <person name="Bunk B."/>
            <person name="Jeske O."/>
            <person name="Meyerdierks A."/>
            <person name="Storesund J.E."/>
            <person name="Kallscheuer N."/>
            <person name="Luecker S."/>
            <person name="Lage O.M."/>
            <person name="Pohl T."/>
            <person name="Merkel B.J."/>
            <person name="Hornburger P."/>
            <person name="Mueller R.-W."/>
            <person name="Bruemmer F."/>
            <person name="Labrenz M."/>
            <person name="Spormann A.M."/>
            <person name="Op den Camp H."/>
            <person name="Overmann J."/>
            <person name="Amann R."/>
            <person name="Jetten M.S.M."/>
            <person name="Mascher T."/>
            <person name="Medema M.H."/>
            <person name="Devos D.P."/>
            <person name="Kaster A.-K."/>
            <person name="Ovreas L."/>
            <person name="Rohde M."/>
            <person name="Galperin M.Y."/>
            <person name="Jogler C."/>
        </authorList>
    </citation>
    <scope>NUCLEOTIDE SEQUENCE [LARGE SCALE GENOMIC DNA]</scope>
    <source>
        <strain evidence="1 2">Pan44</strain>
    </source>
</reference>
<accession>A0A517SDU7</accession>